<dbReference type="RefSeq" id="WP_107272316.1">
    <property type="nucleotide sequence ID" value="NZ_PYMA01000013.1"/>
</dbReference>
<keyword evidence="1" id="KW-0732">Signal</keyword>
<evidence type="ECO:0000313" key="3">
    <source>
        <dbReference type="EMBL" id="PSW18078.1"/>
    </source>
</evidence>
<gene>
    <name evidence="3" type="ORF">C9I98_18485</name>
</gene>
<dbReference type="Pfam" id="PF07589">
    <property type="entry name" value="PEP-CTERM"/>
    <property type="match status" value="1"/>
</dbReference>
<dbReference type="Proteomes" id="UP000241771">
    <property type="component" value="Unassembled WGS sequence"/>
</dbReference>
<comment type="caution">
    <text evidence="3">The sequence shown here is derived from an EMBL/GenBank/DDBJ whole genome shotgun (WGS) entry which is preliminary data.</text>
</comment>
<dbReference type="InterPro" id="IPR013424">
    <property type="entry name" value="Ice-binding_C"/>
</dbReference>
<protein>
    <submittedName>
        <fullName evidence="3">PEP-CTERM sorting domain-containing protein</fullName>
    </submittedName>
</protein>
<dbReference type="EMBL" id="PYMA01000013">
    <property type="protein sequence ID" value="PSW18078.1"/>
    <property type="molecule type" value="Genomic_DNA"/>
</dbReference>
<proteinExistence type="predicted"/>
<feature type="signal peptide" evidence="1">
    <location>
        <begin position="1"/>
        <end position="19"/>
    </location>
</feature>
<keyword evidence="4" id="KW-1185">Reference proteome</keyword>
<feature type="chain" id="PRO_5015462086" evidence="1">
    <location>
        <begin position="20"/>
        <end position="187"/>
    </location>
</feature>
<name>A0A2T3NPA1_9GAMM</name>
<organism evidence="3 4">
    <name type="scientific">Photobacterium sanctipauli</name>
    <dbReference type="NCBI Taxonomy" id="1342794"/>
    <lineage>
        <taxon>Bacteria</taxon>
        <taxon>Pseudomonadati</taxon>
        <taxon>Pseudomonadota</taxon>
        <taxon>Gammaproteobacteria</taxon>
        <taxon>Vibrionales</taxon>
        <taxon>Vibrionaceae</taxon>
        <taxon>Photobacterium</taxon>
    </lineage>
</organism>
<accession>A0A2T3NPA1</accession>
<dbReference type="AlphaFoldDB" id="A0A2T3NPA1"/>
<dbReference type="NCBIfam" id="TIGR02595">
    <property type="entry name" value="PEP_CTERM"/>
    <property type="match status" value="1"/>
</dbReference>
<evidence type="ECO:0000259" key="2">
    <source>
        <dbReference type="Pfam" id="PF07589"/>
    </source>
</evidence>
<evidence type="ECO:0000256" key="1">
    <source>
        <dbReference type="SAM" id="SignalP"/>
    </source>
</evidence>
<evidence type="ECO:0000313" key="4">
    <source>
        <dbReference type="Proteomes" id="UP000241771"/>
    </source>
</evidence>
<sequence>MHKLIAITFGLFFSANSSAVLMSEVSENAYITIGNYDVAWASPCAAVSPSCAPIDLSYQSQFGWKVITEDLFNSLGLSATSFVFAGANVDYATGNNLDEATGATIANLAGQLPQGDVAVATPWFSSRYDHIDWGNGVDNKWSFADNNGLAYGDTIVARYVPEPSSISLFGILGLLGLGAWRRHKGNR</sequence>
<reference evidence="3 4" key="1">
    <citation type="submission" date="2018-01" db="EMBL/GenBank/DDBJ databases">
        <title>Whole genome sequencing of Histamine producing bacteria.</title>
        <authorList>
            <person name="Butler K."/>
        </authorList>
    </citation>
    <scope>NUCLEOTIDE SEQUENCE [LARGE SCALE GENOMIC DNA]</scope>
    <source>
        <strain evidence="3 4">DSM 100436</strain>
    </source>
</reference>
<feature type="domain" description="Ice-binding protein C-terminal" evidence="2">
    <location>
        <begin position="160"/>
        <end position="182"/>
    </location>
</feature>